<dbReference type="InterPro" id="IPR011040">
    <property type="entry name" value="Sialidase"/>
</dbReference>
<reference evidence="4" key="1">
    <citation type="submission" date="2014-05" db="EMBL/GenBank/DDBJ databases">
        <title>The transcriptome of the halophilic microalga Tetraselmis sp. GSL018 isolated from the Great Salt Lake, Utah.</title>
        <authorList>
            <person name="Jinkerson R.E."/>
            <person name="D'Adamo S."/>
            <person name="Posewitz M.C."/>
        </authorList>
    </citation>
    <scope>NUCLEOTIDE SEQUENCE</scope>
    <source>
        <strain evidence="4">GSL018</strain>
    </source>
</reference>
<evidence type="ECO:0000259" key="3">
    <source>
        <dbReference type="Pfam" id="PF13088"/>
    </source>
</evidence>
<feature type="domain" description="Sialidase" evidence="3">
    <location>
        <begin position="118"/>
        <end position="409"/>
    </location>
</feature>
<sequence length="603" mass="64301">MKSQVQLWSRIRNTRHGFVLLVLHLACSTGAVNITSINQAGTGRKVLSEVYADAIQALADKQNGSTVHRFTDAEVYDRAFSNVQHFPGLLSASLVISEKDRKTRSQHASTIAEVSPGVLLAAWFGGTWERMGDVGIWGARYAQGRWGVPNQLVAPQPDEEFDGWFAPCWNPVLMHVARLNTTFLFFKVGVNTKVWRGFLMRSYDGGLTWGPARPLGDGLVGPAKNPPLVLGNGTILSPSSDENDEWTCHLEVSHDNGWTWERRADIHYGRGIIQPAIFQTADGRIRMVMRTHRDGHVAGTSSADGGAAWEAVSATDVESPNAGIGAIALADGRIVLVHNTAGAGRTALAVSVSYDNGTTYERVAMLEEPGRKFARTEECRNPDHPDATDGPEFSYPTIIQSPSDGLLHVTYTFSYGGAGGRCCGRENVKHAVIDPCALGEPRRAPRPCRRPEPEAGHAAEAPAEGPEGTAGGGGGPPQQFTVRITDPEGQPLPEEMQPAAHARGKDGERADSGLVASDTRRREQHPGRSGGGANYVDWSALWGPTDTESLVTEIKIPASGILGDGTLVSVTVSHSNGSGAAPPFSAARCLVVAAAVIALLAAV</sequence>
<dbReference type="PANTHER" id="PTHR43752:SF2">
    <property type="entry name" value="BNR_ASP-BOX REPEAT FAMILY PROTEIN"/>
    <property type="match status" value="1"/>
</dbReference>
<evidence type="ECO:0000313" key="4">
    <source>
        <dbReference type="EMBL" id="JAC68709.1"/>
    </source>
</evidence>
<keyword evidence="2" id="KW-0732">Signal</keyword>
<accession>A0A061RD72</accession>
<dbReference type="Gene3D" id="2.120.10.10">
    <property type="match status" value="1"/>
</dbReference>
<dbReference type="Pfam" id="PF13088">
    <property type="entry name" value="BNR_2"/>
    <property type="match status" value="1"/>
</dbReference>
<feature type="chain" id="PRO_5001610493" evidence="2">
    <location>
        <begin position="32"/>
        <end position="603"/>
    </location>
</feature>
<feature type="compositionally biased region" description="Low complexity" evidence="1">
    <location>
        <begin position="458"/>
        <end position="467"/>
    </location>
</feature>
<name>A0A061RD72_9CHLO</name>
<feature type="signal peptide" evidence="2">
    <location>
        <begin position="1"/>
        <end position="31"/>
    </location>
</feature>
<dbReference type="PANTHER" id="PTHR43752">
    <property type="entry name" value="BNR/ASP-BOX REPEAT FAMILY PROTEIN"/>
    <property type="match status" value="1"/>
</dbReference>
<dbReference type="InterPro" id="IPR036278">
    <property type="entry name" value="Sialidase_sf"/>
</dbReference>
<dbReference type="EMBL" id="GBEZ01017647">
    <property type="protein sequence ID" value="JAC68709.1"/>
    <property type="molecule type" value="Transcribed_RNA"/>
</dbReference>
<dbReference type="SUPFAM" id="SSF50939">
    <property type="entry name" value="Sialidases"/>
    <property type="match status" value="1"/>
</dbReference>
<protein>
    <submittedName>
        <fullName evidence="4">Bnr asp-box repeat domain-containing protein</fullName>
    </submittedName>
</protein>
<evidence type="ECO:0000256" key="2">
    <source>
        <dbReference type="SAM" id="SignalP"/>
    </source>
</evidence>
<proteinExistence type="predicted"/>
<dbReference type="AlphaFoldDB" id="A0A061RD72"/>
<evidence type="ECO:0000256" key="1">
    <source>
        <dbReference type="SAM" id="MobiDB-lite"/>
    </source>
</evidence>
<gene>
    <name evidence="4" type="ORF">TSPGSL018_8088</name>
</gene>
<feature type="region of interest" description="Disordered" evidence="1">
    <location>
        <begin position="438"/>
        <end position="534"/>
    </location>
</feature>
<organism evidence="4">
    <name type="scientific">Tetraselmis sp. GSL018</name>
    <dbReference type="NCBI Taxonomy" id="582737"/>
    <lineage>
        <taxon>Eukaryota</taxon>
        <taxon>Viridiplantae</taxon>
        <taxon>Chlorophyta</taxon>
        <taxon>core chlorophytes</taxon>
        <taxon>Chlorodendrophyceae</taxon>
        <taxon>Chlorodendrales</taxon>
        <taxon>Chlorodendraceae</taxon>
        <taxon>Tetraselmis</taxon>
    </lineage>
</organism>
<dbReference type="CDD" id="cd15482">
    <property type="entry name" value="Sialidase_non-viral"/>
    <property type="match status" value="1"/>
</dbReference>